<gene>
    <name evidence="1" type="ORF">F4W09_14925</name>
</gene>
<evidence type="ECO:0000313" key="2">
    <source>
        <dbReference type="Proteomes" id="UP000325788"/>
    </source>
</evidence>
<comment type="caution">
    <text evidence="1">The sequence shown here is derived from an EMBL/GenBank/DDBJ whole genome shotgun (WGS) entry which is preliminary data.</text>
</comment>
<sequence>MSDAENFFAVRSEIAEKLSEIADFKMIYTPANSAKITEMTQVTPNAQVYYRRVRKVDDAGRSSTNMLAKQWEVTVVERHAASQLSNGAEALDRAGILTQKVLELLCGWNPASSARPLDLVAIEEDYSTTCVYITLVFESKTFV</sequence>
<evidence type="ECO:0000313" key="1">
    <source>
        <dbReference type="EMBL" id="KAB1852290.1"/>
    </source>
</evidence>
<dbReference type="RefSeq" id="WP_016166760.1">
    <property type="nucleotide sequence ID" value="NZ_VXLD01000014.1"/>
</dbReference>
<dbReference type="EMBL" id="VXLD01000014">
    <property type="protein sequence ID" value="KAB1852290.1"/>
    <property type="molecule type" value="Genomic_DNA"/>
</dbReference>
<dbReference type="Proteomes" id="UP000325788">
    <property type="component" value="Unassembled WGS sequence"/>
</dbReference>
<protein>
    <recommendedName>
        <fullName evidence="3">DUF3168 domain-containing protein</fullName>
    </recommendedName>
</protein>
<dbReference type="AlphaFoldDB" id="A0A5N4W7F8"/>
<name>A0A5N4W7F8_9GAMM</name>
<organism evidence="1 2">
    <name type="scientific">Acinetobacter tandoii</name>
    <dbReference type="NCBI Taxonomy" id="202954"/>
    <lineage>
        <taxon>Bacteria</taxon>
        <taxon>Pseudomonadati</taxon>
        <taxon>Pseudomonadota</taxon>
        <taxon>Gammaproteobacteria</taxon>
        <taxon>Moraxellales</taxon>
        <taxon>Moraxellaceae</taxon>
        <taxon>Acinetobacter</taxon>
    </lineage>
</organism>
<dbReference type="InterPro" id="IPR056912">
    <property type="entry name" value="Phage_JBD30_tail_term-like"/>
</dbReference>
<proteinExistence type="predicted"/>
<accession>A0A5N4W7F8</accession>
<reference evidence="1 2" key="1">
    <citation type="submission" date="2019-09" db="EMBL/GenBank/DDBJ databases">
        <title>Draft genome sequence of Acinetobacter tandoii W4-4-4 isolated from environmental water sample.</title>
        <authorList>
            <person name="Wee S.K."/>
            <person name="Yan B."/>
            <person name="Mustaffa S.B."/>
            <person name="Yap E.P.H."/>
        </authorList>
    </citation>
    <scope>NUCLEOTIDE SEQUENCE [LARGE SCALE GENOMIC DNA]</scope>
    <source>
        <strain evidence="1 2">W4-4-4</strain>
    </source>
</reference>
<evidence type="ECO:0008006" key="3">
    <source>
        <dbReference type="Google" id="ProtNLM"/>
    </source>
</evidence>
<dbReference type="Pfam" id="PF23840">
    <property type="entry name" value="Phage_tail_terminator"/>
    <property type="match status" value="1"/>
</dbReference>